<evidence type="ECO:0000313" key="3">
    <source>
        <dbReference type="Proteomes" id="UP000006039"/>
    </source>
</evidence>
<organism evidence="1">
    <name type="scientific">Gaeumannomyces tritici (strain R3-111a-1)</name>
    <name type="common">Wheat and barley take-all root rot fungus</name>
    <name type="synonym">Gaeumannomyces graminis var. tritici</name>
    <dbReference type="NCBI Taxonomy" id="644352"/>
    <lineage>
        <taxon>Eukaryota</taxon>
        <taxon>Fungi</taxon>
        <taxon>Dikarya</taxon>
        <taxon>Ascomycota</taxon>
        <taxon>Pezizomycotina</taxon>
        <taxon>Sordariomycetes</taxon>
        <taxon>Sordariomycetidae</taxon>
        <taxon>Magnaporthales</taxon>
        <taxon>Magnaporthaceae</taxon>
        <taxon>Gaeumannomyces</taxon>
    </lineage>
</organism>
<accession>J3NX31</accession>
<reference evidence="3" key="1">
    <citation type="submission" date="2010-07" db="EMBL/GenBank/DDBJ databases">
        <title>The genome sequence of Gaeumannomyces graminis var. tritici strain R3-111a-1.</title>
        <authorList>
            <consortium name="The Broad Institute Genome Sequencing Platform"/>
            <person name="Ma L.-J."/>
            <person name="Dead R."/>
            <person name="Young S."/>
            <person name="Zeng Q."/>
            <person name="Koehrsen M."/>
            <person name="Alvarado L."/>
            <person name="Berlin A."/>
            <person name="Chapman S.B."/>
            <person name="Chen Z."/>
            <person name="Freedman E."/>
            <person name="Gellesch M."/>
            <person name="Goldberg J."/>
            <person name="Griggs A."/>
            <person name="Gujja S."/>
            <person name="Heilman E.R."/>
            <person name="Heiman D."/>
            <person name="Hepburn T."/>
            <person name="Howarth C."/>
            <person name="Jen D."/>
            <person name="Larson L."/>
            <person name="Mehta T."/>
            <person name="Neiman D."/>
            <person name="Pearson M."/>
            <person name="Roberts A."/>
            <person name="Saif S."/>
            <person name="Shea T."/>
            <person name="Shenoy N."/>
            <person name="Sisk P."/>
            <person name="Stolte C."/>
            <person name="Sykes S."/>
            <person name="Walk T."/>
            <person name="White J."/>
            <person name="Yandava C."/>
            <person name="Haas B."/>
            <person name="Nusbaum C."/>
            <person name="Birren B."/>
        </authorList>
    </citation>
    <scope>NUCLEOTIDE SEQUENCE [LARGE SCALE GENOMIC DNA]</scope>
    <source>
        <strain evidence="3">R3-111a-1</strain>
    </source>
</reference>
<dbReference type="EMBL" id="GL385397">
    <property type="protein sequence ID" value="EJT75913.1"/>
    <property type="molecule type" value="Genomic_DNA"/>
</dbReference>
<reference evidence="1" key="2">
    <citation type="submission" date="2010-07" db="EMBL/GenBank/DDBJ databases">
        <authorList>
            <consortium name="The Broad Institute Genome Sequencing Platform"/>
            <consortium name="Broad Institute Genome Sequencing Center for Infectious Disease"/>
            <person name="Ma L.-J."/>
            <person name="Dead R."/>
            <person name="Young S."/>
            <person name="Zeng Q."/>
            <person name="Koehrsen M."/>
            <person name="Alvarado L."/>
            <person name="Berlin A."/>
            <person name="Chapman S.B."/>
            <person name="Chen Z."/>
            <person name="Freedman E."/>
            <person name="Gellesch M."/>
            <person name="Goldberg J."/>
            <person name="Griggs A."/>
            <person name="Gujja S."/>
            <person name="Heilman E.R."/>
            <person name="Heiman D."/>
            <person name="Hepburn T."/>
            <person name="Howarth C."/>
            <person name="Jen D."/>
            <person name="Larson L."/>
            <person name="Mehta T."/>
            <person name="Neiman D."/>
            <person name="Pearson M."/>
            <person name="Roberts A."/>
            <person name="Saif S."/>
            <person name="Shea T."/>
            <person name="Shenoy N."/>
            <person name="Sisk P."/>
            <person name="Stolte C."/>
            <person name="Sykes S."/>
            <person name="Walk T."/>
            <person name="White J."/>
            <person name="Yandava C."/>
            <person name="Haas B."/>
            <person name="Nusbaum C."/>
            <person name="Birren B."/>
        </authorList>
    </citation>
    <scope>NUCLEOTIDE SEQUENCE</scope>
    <source>
        <strain evidence="1">R3-111a-1</strain>
    </source>
</reference>
<dbReference type="Proteomes" id="UP000006039">
    <property type="component" value="Unassembled WGS sequence"/>
</dbReference>
<evidence type="ECO:0000313" key="2">
    <source>
        <dbReference type="EnsemblFungi" id="EJT75913"/>
    </source>
</evidence>
<gene>
    <name evidence="2" type="primary">20346296</name>
    <name evidence="1" type="ORF">GGTG_05838</name>
</gene>
<name>J3NX31_GAET3</name>
<proteinExistence type="predicted"/>
<dbReference type="GeneID" id="20346296"/>
<dbReference type="RefSeq" id="XP_009221913.1">
    <property type="nucleotide sequence ID" value="XM_009223649.1"/>
</dbReference>
<reference evidence="2" key="4">
    <citation type="journal article" date="2015" name="G3 (Bethesda)">
        <title>Genome sequences of three phytopathogenic species of the Magnaporthaceae family of fungi.</title>
        <authorList>
            <person name="Okagaki L.H."/>
            <person name="Nunes C.C."/>
            <person name="Sailsbery J."/>
            <person name="Clay B."/>
            <person name="Brown D."/>
            <person name="John T."/>
            <person name="Oh Y."/>
            <person name="Young N."/>
            <person name="Fitzgerald M."/>
            <person name="Haas B.J."/>
            <person name="Zeng Q."/>
            <person name="Young S."/>
            <person name="Adiconis X."/>
            <person name="Fan L."/>
            <person name="Levin J.Z."/>
            <person name="Mitchell T.K."/>
            <person name="Okubara P.A."/>
            <person name="Farman M.L."/>
            <person name="Kohn L.M."/>
            <person name="Birren B."/>
            <person name="Ma L.-J."/>
            <person name="Dean R.A."/>
        </authorList>
    </citation>
    <scope>NUCLEOTIDE SEQUENCE</scope>
    <source>
        <strain evidence="2">R3-111a-1</strain>
    </source>
</reference>
<evidence type="ECO:0000313" key="1">
    <source>
        <dbReference type="EMBL" id="EJT75913.1"/>
    </source>
</evidence>
<reference evidence="1" key="3">
    <citation type="submission" date="2010-09" db="EMBL/GenBank/DDBJ databases">
        <title>Annotation of Gaeumannomyces graminis var. tritici R3-111a-1.</title>
        <authorList>
            <consortium name="The Broad Institute Genome Sequencing Platform"/>
            <person name="Ma L.-J."/>
            <person name="Dead R."/>
            <person name="Young S.K."/>
            <person name="Zeng Q."/>
            <person name="Gargeya S."/>
            <person name="Fitzgerald M."/>
            <person name="Haas B."/>
            <person name="Abouelleil A."/>
            <person name="Alvarado L."/>
            <person name="Arachchi H.M."/>
            <person name="Berlin A."/>
            <person name="Brown A."/>
            <person name="Chapman S.B."/>
            <person name="Chen Z."/>
            <person name="Dunbar C."/>
            <person name="Freedman E."/>
            <person name="Gearin G."/>
            <person name="Gellesch M."/>
            <person name="Goldberg J."/>
            <person name="Griggs A."/>
            <person name="Gujja S."/>
            <person name="Heiman D."/>
            <person name="Howarth C."/>
            <person name="Larson L."/>
            <person name="Lui A."/>
            <person name="MacDonald P.J.P."/>
            <person name="Mehta T."/>
            <person name="Montmayeur A."/>
            <person name="Murphy C."/>
            <person name="Neiman D."/>
            <person name="Pearson M."/>
            <person name="Priest M."/>
            <person name="Roberts A."/>
            <person name="Saif S."/>
            <person name="Shea T."/>
            <person name="Shenoy N."/>
            <person name="Sisk P."/>
            <person name="Stolte C."/>
            <person name="Sykes S."/>
            <person name="Yandava C."/>
            <person name="Wortman J."/>
            <person name="Nusbaum C."/>
            <person name="Birren B."/>
        </authorList>
    </citation>
    <scope>NUCLEOTIDE SEQUENCE</scope>
    <source>
        <strain evidence="1">R3-111a-1</strain>
    </source>
</reference>
<dbReference type="VEuPathDB" id="FungiDB:GGTG_05838"/>
<keyword evidence="3" id="KW-1185">Reference proteome</keyword>
<protein>
    <submittedName>
        <fullName evidence="1 2">Uncharacterized protein</fullName>
    </submittedName>
</protein>
<dbReference type="HOGENOM" id="CLU_2867768_0_0_1"/>
<sequence>MSGLSSLKTACPEKAAIYHHTSRQVTPNMFASTLTSVPLLCAAGALAQTLAGTTPSTGKNPGAR</sequence>
<dbReference type="EnsemblFungi" id="EJT75913">
    <property type="protein sequence ID" value="EJT75913"/>
    <property type="gene ID" value="GGTG_05838"/>
</dbReference>
<reference evidence="2" key="5">
    <citation type="submission" date="2018-04" db="UniProtKB">
        <authorList>
            <consortium name="EnsemblFungi"/>
        </authorList>
    </citation>
    <scope>IDENTIFICATION</scope>
    <source>
        <strain evidence="2">R3-111a-1</strain>
    </source>
</reference>
<dbReference type="AlphaFoldDB" id="J3NX31"/>